<accession>E7GFW0</accession>
<dbReference type="RefSeq" id="WP_008790735.1">
    <property type="nucleotide sequence ID" value="NZ_AKCB01000001.1"/>
</dbReference>
<dbReference type="PANTHER" id="PTHR35795:SF1">
    <property type="entry name" value="BIS(5'-NUCLEOSYL)-TETRAPHOSPHATASE, SYMMETRICAL"/>
    <property type="match status" value="1"/>
</dbReference>
<protein>
    <recommendedName>
        <fullName evidence="1">N-acetyltransferase domain-containing protein</fullName>
    </recommendedName>
</protein>
<dbReference type="PROSITE" id="PS51186">
    <property type="entry name" value="GNAT"/>
    <property type="match status" value="1"/>
</dbReference>
<evidence type="ECO:0000313" key="3">
    <source>
        <dbReference type="Proteomes" id="UP000003157"/>
    </source>
</evidence>
<evidence type="ECO:0000313" key="2">
    <source>
        <dbReference type="EMBL" id="EFW03006.1"/>
    </source>
</evidence>
<dbReference type="Pfam" id="PF13302">
    <property type="entry name" value="Acetyltransf_3"/>
    <property type="match status" value="1"/>
</dbReference>
<reference evidence="2 3" key="1">
    <citation type="submission" date="2010-12" db="EMBL/GenBank/DDBJ databases">
        <title>The Genome Sequence of Coprobacillus sp. strain 29_1.</title>
        <authorList>
            <consortium name="The Broad Institute Genome Sequencing Platform"/>
            <person name="Earl A."/>
            <person name="Ward D."/>
            <person name="Feldgarden M."/>
            <person name="Gevers D."/>
            <person name="Daigneault M."/>
            <person name="Sibley C.D."/>
            <person name="White A."/>
            <person name="Strauss J."/>
            <person name="Allen-Vercoe E."/>
            <person name="Young S.K."/>
            <person name="Zeng Q."/>
            <person name="Gargeya S."/>
            <person name="Fitzgerald M."/>
            <person name="Haas B."/>
            <person name="Abouelleil A."/>
            <person name="Alvarado L."/>
            <person name="Arachchi H.M."/>
            <person name="Berlin A."/>
            <person name="Brown A."/>
            <person name="Chapman S.B."/>
            <person name="Chen Z."/>
            <person name="Dunbar C."/>
            <person name="Freedman E."/>
            <person name="Gearin G."/>
            <person name="Gellesch M."/>
            <person name="Goldberg J."/>
            <person name="Griggs A."/>
            <person name="Gujja S."/>
            <person name="Heilman E."/>
            <person name="Heiman D."/>
            <person name="Howarth C."/>
            <person name="Larson L."/>
            <person name="Lui A."/>
            <person name="MacDonald P.J.P."/>
            <person name="Mehta T."/>
            <person name="Montmayeur A."/>
            <person name="Murphy C."/>
            <person name="Neiman D."/>
            <person name="Pearson M."/>
            <person name="Priest M."/>
            <person name="Roberts A."/>
            <person name="Saif S."/>
            <person name="Shea T."/>
            <person name="Shenoy N."/>
            <person name="Sisk P."/>
            <person name="Stolte C."/>
            <person name="Sykes S."/>
            <person name="White J."/>
            <person name="Yandava C."/>
            <person name="Nusbaum C."/>
            <person name="Birren B."/>
        </authorList>
    </citation>
    <scope>NUCLEOTIDE SEQUENCE [LARGE SCALE GENOMIC DNA]</scope>
    <source>
        <strain evidence="2 3">29_1</strain>
    </source>
</reference>
<proteinExistence type="predicted"/>
<dbReference type="PANTHER" id="PTHR35795">
    <property type="entry name" value="SLR1885 PROTEIN"/>
    <property type="match status" value="1"/>
</dbReference>
<dbReference type="Gene3D" id="1.10.3210.10">
    <property type="entry name" value="Hypothetical protein af1432"/>
    <property type="match status" value="1"/>
</dbReference>
<dbReference type="Pfam" id="PF01966">
    <property type="entry name" value="HD"/>
    <property type="match status" value="1"/>
</dbReference>
<dbReference type="InterPro" id="IPR000182">
    <property type="entry name" value="GNAT_dom"/>
</dbReference>
<name>E7GFW0_9FIRM</name>
<dbReference type="CDD" id="cd00077">
    <property type="entry name" value="HDc"/>
    <property type="match status" value="1"/>
</dbReference>
<dbReference type="SUPFAM" id="SSF109604">
    <property type="entry name" value="HD-domain/PDEase-like"/>
    <property type="match status" value="1"/>
</dbReference>
<keyword evidence="3" id="KW-1185">Reference proteome</keyword>
<dbReference type="InterPro" id="IPR006674">
    <property type="entry name" value="HD_domain"/>
</dbReference>
<dbReference type="Gene3D" id="3.40.630.30">
    <property type="match status" value="1"/>
</dbReference>
<dbReference type="AlphaFoldDB" id="E7GFW0"/>
<comment type="caution">
    <text evidence="2">The sequence shown here is derived from an EMBL/GenBank/DDBJ whole genome shotgun (WGS) entry which is preliminary data.</text>
</comment>
<organism evidence="2 3">
    <name type="scientific">Coprobacillus cateniformis</name>
    <dbReference type="NCBI Taxonomy" id="100884"/>
    <lineage>
        <taxon>Bacteria</taxon>
        <taxon>Bacillati</taxon>
        <taxon>Bacillota</taxon>
        <taxon>Erysipelotrichia</taxon>
        <taxon>Erysipelotrichales</taxon>
        <taxon>Coprobacillaceae</taxon>
        <taxon>Coprobacillus</taxon>
    </lineage>
</organism>
<dbReference type="InterPro" id="IPR016181">
    <property type="entry name" value="Acyl_CoA_acyltransferase"/>
</dbReference>
<evidence type="ECO:0000259" key="1">
    <source>
        <dbReference type="PROSITE" id="PS51186"/>
    </source>
</evidence>
<dbReference type="GeneID" id="78230561"/>
<dbReference type="InterPro" id="IPR051094">
    <property type="entry name" value="Diverse_Catalytic_Enzymes"/>
</dbReference>
<gene>
    <name evidence="2" type="ORF">HMPREF9488_03653</name>
</gene>
<dbReference type="OrthoDB" id="5295945at2"/>
<dbReference type="GO" id="GO:0016747">
    <property type="term" value="F:acyltransferase activity, transferring groups other than amino-acyl groups"/>
    <property type="evidence" value="ECO:0007669"/>
    <property type="project" value="InterPro"/>
</dbReference>
<dbReference type="STRING" id="100884.GCA_000269565_02754"/>
<dbReference type="EMBL" id="ADKX01000052">
    <property type="protein sequence ID" value="EFW03006.1"/>
    <property type="molecule type" value="Genomic_DNA"/>
</dbReference>
<dbReference type="eggNOG" id="COG1713">
    <property type="taxonomic scope" value="Bacteria"/>
</dbReference>
<dbReference type="eggNOG" id="COG1670">
    <property type="taxonomic scope" value="Bacteria"/>
</dbReference>
<sequence length="354" mass="41777">MIDFNAYVDVNMIEKNESLVFNVCQLLDSHHKIKTKEHILAVAQKSQQLAKQFHVNEDICLQSALLHDISVIINPNDMKKMAIENNYLLDKAEEKYPFLLHQMVSQWIAQDIFDIWDERILSAIACHTTLKASPSSYDMILFLADKIAWDQEGIPPYLERIEKGLEISLDKACYEYIRYLFENHQLLYPHQNIKDARDILYQKYLPITFRCWNKNDGEIFYKHSFSHELYQYMDKGFPKTLDECVKMVEILSQSHDDVKAVLLDGEIVGCIGGFFDSQNVVKLAYWLDVHYWNQGIMGIALEKFIQQLYIEKNVQYVYAKPFQKNIASQRLLEKLRFQKRNYDDQIITYVRKTC</sequence>
<dbReference type="Proteomes" id="UP000003157">
    <property type="component" value="Unassembled WGS sequence"/>
</dbReference>
<dbReference type="HOGENOM" id="CLU_782355_0_0_9"/>
<feature type="domain" description="N-acetyltransferase" evidence="1">
    <location>
        <begin position="207"/>
        <end position="354"/>
    </location>
</feature>
<dbReference type="SUPFAM" id="SSF55729">
    <property type="entry name" value="Acyl-CoA N-acyltransferases (Nat)"/>
    <property type="match status" value="1"/>
</dbReference>
<dbReference type="InterPro" id="IPR003607">
    <property type="entry name" value="HD/PDEase_dom"/>
</dbReference>